<organism evidence="2 3">
    <name type="scientific">Aspergillus uvarum CBS 121591</name>
    <dbReference type="NCBI Taxonomy" id="1448315"/>
    <lineage>
        <taxon>Eukaryota</taxon>
        <taxon>Fungi</taxon>
        <taxon>Dikarya</taxon>
        <taxon>Ascomycota</taxon>
        <taxon>Pezizomycotina</taxon>
        <taxon>Eurotiomycetes</taxon>
        <taxon>Eurotiomycetidae</taxon>
        <taxon>Eurotiales</taxon>
        <taxon>Aspergillaceae</taxon>
        <taxon>Aspergillus</taxon>
        <taxon>Aspergillus subgen. Circumdati</taxon>
    </lineage>
</organism>
<sequence>MNEELGWLKFFLAPMQDGRFSEQGHSRPIGQAIFIFIGGTASSFKEFQDDTIQLIPAGTTSPSMPAPDTQSQRDRYKDVEDAKAGKAARAVKKPDFISRLGLHLDVQAYDKPHRTTDLTYMLRRAIFIRAKSEEEAKKRGEGVRGVDTSVLRGLLKVNTYKHGAFNRNYPQGKCKG</sequence>
<feature type="region of interest" description="Disordered" evidence="1">
    <location>
        <begin position="55"/>
        <end position="80"/>
    </location>
</feature>
<feature type="compositionally biased region" description="Basic and acidic residues" evidence="1">
    <location>
        <begin position="71"/>
        <end position="80"/>
    </location>
</feature>
<evidence type="ECO:0000313" key="2">
    <source>
        <dbReference type="EMBL" id="PYH77621.1"/>
    </source>
</evidence>
<keyword evidence="3" id="KW-1185">Reference proteome</keyword>
<gene>
    <name evidence="2" type="ORF">BO82DRAFT_435724</name>
</gene>
<evidence type="ECO:0000313" key="3">
    <source>
        <dbReference type="Proteomes" id="UP000248340"/>
    </source>
</evidence>
<dbReference type="VEuPathDB" id="FungiDB:BO82DRAFT_435724"/>
<dbReference type="GeneID" id="37143795"/>
<proteinExistence type="predicted"/>
<reference evidence="2 3" key="1">
    <citation type="submission" date="2016-12" db="EMBL/GenBank/DDBJ databases">
        <title>The genomes of Aspergillus section Nigri reveals drivers in fungal speciation.</title>
        <authorList>
            <consortium name="DOE Joint Genome Institute"/>
            <person name="Vesth T.C."/>
            <person name="Nybo J."/>
            <person name="Theobald S."/>
            <person name="Brandl J."/>
            <person name="Frisvad J.C."/>
            <person name="Nielsen K.F."/>
            <person name="Lyhne E.K."/>
            <person name="Kogle M.E."/>
            <person name="Kuo A."/>
            <person name="Riley R."/>
            <person name="Clum A."/>
            <person name="Nolan M."/>
            <person name="Lipzen A."/>
            <person name="Salamov A."/>
            <person name="Henrissat B."/>
            <person name="Wiebenga A."/>
            <person name="De Vries R.P."/>
            <person name="Grigoriev I.V."/>
            <person name="Mortensen U.H."/>
            <person name="Andersen M.R."/>
            <person name="Baker S.E."/>
        </authorList>
    </citation>
    <scope>NUCLEOTIDE SEQUENCE [LARGE SCALE GENOMIC DNA]</scope>
    <source>
        <strain evidence="2 3">CBS 121591</strain>
    </source>
</reference>
<dbReference type="EMBL" id="KZ821739">
    <property type="protein sequence ID" value="PYH77621.1"/>
    <property type="molecule type" value="Genomic_DNA"/>
</dbReference>
<dbReference type="STRING" id="1448315.A0A319BZW3"/>
<dbReference type="Proteomes" id="UP000248340">
    <property type="component" value="Unassembled WGS sequence"/>
</dbReference>
<dbReference type="RefSeq" id="XP_025487821.1">
    <property type="nucleotide sequence ID" value="XM_025641053.1"/>
</dbReference>
<accession>A0A319BZW3</accession>
<dbReference type="OrthoDB" id="5305673at2759"/>
<protein>
    <submittedName>
        <fullName evidence="2">Uncharacterized protein</fullName>
    </submittedName>
</protein>
<dbReference type="AlphaFoldDB" id="A0A319BZW3"/>
<evidence type="ECO:0000256" key="1">
    <source>
        <dbReference type="SAM" id="MobiDB-lite"/>
    </source>
</evidence>
<name>A0A319BZW3_9EURO</name>